<accession>A0ABY5HYY3</accession>
<dbReference type="Proteomes" id="UP001060112">
    <property type="component" value="Chromosome"/>
</dbReference>
<keyword evidence="1" id="KW-0472">Membrane</keyword>
<sequence length="47" mass="5340">MILILAPIIIIVLLIAAIGFNKQFLMLLSLALLMVFLIFYGDIIEQY</sequence>
<proteinExistence type="predicted"/>
<keyword evidence="1" id="KW-1133">Transmembrane helix</keyword>
<evidence type="ECO:0000313" key="2">
    <source>
        <dbReference type="EMBL" id="UTY38299.1"/>
    </source>
</evidence>
<keyword evidence="3" id="KW-1185">Reference proteome</keyword>
<gene>
    <name evidence="2" type="ORF">NMU03_11500</name>
</gene>
<keyword evidence="1" id="KW-0812">Transmembrane</keyword>
<protein>
    <recommendedName>
        <fullName evidence="4">DUF3096 domain-containing protein</fullName>
    </recommendedName>
</protein>
<feature type="transmembrane region" description="Helical" evidence="1">
    <location>
        <begin position="27"/>
        <end position="44"/>
    </location>
</feature>
<name>A0ABY5HYY3_9FIRM</name>
<reference evidence="2" key="1">
    <citation type="submission" date="2022-07" db="EMBL/GenBank/DDBJ databases">
        <title>Faecal culturing of patients with breast cancer.</title>
        <authorList>
            <person name="Teng N.M.Y."/>
            <person name="Kiu R."/>
            <person name="Evans R."/>
            <person name="Baker D.J."/>
            <person name="Zenner C."/>
            <person name="Robinson S.D."/>
            <person name="Hall L.J."/>
        </authorList>
    </citation>
    <scope>NUCLEOTIDE SEQUENCE</scope>
    <source>
        <strain evidence="2">LH1062</strain>
    </source>
</reference>
<evidence type="ECO:0000256" key="1">
    <source>
        <dbReference type="SAM" id="Phobius"/>
    </source>
</evidence>
<evidence type="ECO:0008006" key="4">
    <source>
        <dbReference type="Google" id="ProtNLM"/>
    </source>
</evidence>
<organism evidence="2 3">
    <name type="scientific">Allocoprobacillus halotolerans</name>
    <dbReference type="NCBI Taxonomy" id="2944914"/>
    <lineage>
        <taxon>Bacteria</taxon>
        <taxon>Bacillati</taxon>
        <taxon>Bacillota</taxon>
        <taxon>Erysipelotrichia</taxon>
        <taxon>Erysipelotrichales</taxon>
        <taxon>Erysipelotrichaceae</taxon>
        <taxon>Allocoprobacillus</taxon>
    </lineage>
</organism>
<dbReference type="EMBL" id="CP101620">
    <property type="protein sequence ID" value="UTY38299.1"/>
    <property type="molecule type" value="Genomic_DNA"/>
</dbReference>
<dbReference type="RefSeq" id="WP_290138551.1">
    <property type="nucleotide sequence ID" value="NZ_CP101620.1"/>
</dbReference>
<evidence type="ECO:0000313" key="3">
    <source>
        <dbReference type="Proteomes" id="UP001060112"/>
    </source>
</evidence>